<feature type="compositionally biased region" description="Polar residues" evidence="1">
    <location>
        <begin position="440"/>
        <end position="451"/>
    </location>
</feature>
<evidence type="ECO:0000256" key="1">
    <source>
        <dbReference type="SAM" id="MobiDB-lite"/>
    </source>
</evidence>
<dbReference type="InterPro" id="IPR005523">
    <property type="entry name" value="DUF317_SPDY"/>
</dbReference>
<proteinExistence type="predicted"/>
<dbReference type="Pfam" id="PF03771">
    <property type="entry name" value="SPDY"/>
    <property type="match status" value="2"/>
</dbReference>
<dbReference type="RefSeq" id="WP_187816138.1">
    <property type="nucleotide sequence ID" value="NZ_JACTVJ010000011.1"/>
</dbReference>
<accession>A0ABR7SMI1</accession>
<dbReference type="EMBL" id="JACTVJ010000011">
    <property type="protein sequence ID" value="MBC9715706.1"/>
    <property type="molecule type" value="Genomic_DNA"/>
</dbReference>
<name>A0ABR7SMI1_9ACTN</name>
<feature type="region of interest" description="Disordered" evidence="1">
    <location>
        <begin position="419"/>
        <end position="451"/>
    </location>
</feature>
<keyword evidence="4" id="KW-1185">Reference proteome</keyword>
<protein>
    <submittedName>
        <fullName evidence="3">DUF317 domain-containing protein</fullName>
    </submittedName>
</protein>
<feature type="domain" description="DUF317" evidence="2">
    <location>
        <begin position="360"/>
        <end position="412"/>
    </location>
</feature>
<sequence length="451" mass="49332">MHLRLDLLDGRPGAVTATITGTPTHTVRALLAVHGFEPLDDTTMVMARIDREEAHYAELAARALRAEGVTVDITPQLREEIDTEWTWANYPMPWCSREEIREVSNDAQHIYDAIRHGRLIIHAHAHDSQNIVAVGTYRDGPSIHLHGENHLRVEALRYDSPTAAIAEFERLYGNAVRPGPAPATNIERAVQQARTAPAPGTANTQPRLATAEPVEVPAADTGNHEGLLKDFLESHPEWEKWRTWSDETTHAVHESLVLRAEFVHEAEADDTQWTIAAYESPVSDRLWHATATACTPVQVVATLLDALASQSAWSAGPVTGVFESTMTHALLPLTDANWKHTVDGRRVSWEPPGKEPVGVQFDAGAAGMRPDSPLPTWTIWGGNTAHQPTWTLHLSARTPSAVLYDVACELAEGLGHRQVSTTASRPARLAAPPPVPSLPGQTQTSSSTRPR</sequence>
<dbReference type="Proteomes" id="UP000642284">
    <property type="component" value="Unassembled WGS sequence"/>
</dbReference>
<feature type="domain" description="DUF317" evidence="2">
    <location>
        <begin position="259"/>
        <end position="311"/>
    </location>
</feature>
<comment type="caution">
    <text evidence="3">The sequence shown here is derived from an EMBL/GenBank/DDBJ whole genome shotgun (WGS) entry which is preliminary data.</text>
</comment>
<evidence type="ECO:0000313" key="4">
    <source>
        <dbReference type="Proteomes" id="UP000642284"/>
    </source>
</evidence>
<gene>
    <name evidence="3" type="ORF">H9Y04_24480</name>
</gene>
<evidence type="ECO:0000259" key="2">
    <source>
        <dbReference type="Pfam" id="PF03771"/>
    </source>
</evidence>
<organism evidence="3 4">
    <name type="scientific">Streptomyces polyasparticus</name>
    <dbReference type="NCBI Taxonomy" id="2767826"/>
    <lineage>
        <taxon>Bacteria</taxon>
        <taxon>Bacillati</taxon>
        <taxon>Actinomycetota</taxon>
        <taxon>Actinomycetes</taxon>
        <taxon>Kitasatosporales</taxon>
        <taxon>Streptomycetaceae</taxon>
        <taxon>Streptomyces</taxon>
    </lineage>
</organism>
<reference evidence="3 4" key="1">
    <citation type="submission" date="2020-08" db="EMBL/GenBank/DDBJ databases">
        <title>Genemic of Streptomyces polyaspartic.</title>
        <authorList>
            <person name="Liu W."/>
        </authorList>
    </citation>
    <scope>NUCLEOTIDE SEQUENCE [LARGE SCALE GENOMIC DNA]</scope>
    <source>
        <strain evidence="3 4">TRM66268-LWL</strain>
    </source>
</reference>
<evidence type="ECO:0000313" key="3">
    <source>
        <dbReference type="EMBL" id="MBC9715706.1"/>
    </source>
</evidence>